<name>A0ACC2L6D6_PERAE</name>
<reference evidence="1 2" key="1">
    <citation type="journal article" date="2022" name="Hortic Res">
        <title>A haplotype resolved chromosomal level avocado genome allows analysis of novel avocado genes.</title>
        <authorList>
            <person name="Nath O."/>
            <person name="Fletcher S.J."/>
            <person name="Hayward A."/>
            <person name="Shaw L.M."/>
            <person name="Masouleh A.K."/>
            <person name="Furtado A."/>
            <person name="Henry R.J."/>
            <person name="Mitter N."/>
        </authorList>
    </citation>
    <scope>NUCLEOTIDE SEQUENCE [LARGE SCALE GENOMIC DNA]</scope>
    <source>
        <strain evidence="2">cv. Hass</strain>
    </source>
</reference>
<proteinExistence type="predicted"/>
<protein>
    <submittedName>
        <fullName evidence="1">Uncharacterized protein</fullName>
    </submittedName>
</protein>
<dbReference type="Proteomes" id="UP001234297">
    <property type="component" value="Chromosome 7"/>
</dbReference>
<accession>A0ACC2L6D6</accession>
<evidence type="ECO:0000313" key="2">
    <source>
        <dbReference type="Proteomes" id="UP001234297"/>
    </source>
</evidence>
<organism evidence="1 2">
    <name type="scientific">Persea americana</name>
    <name type="common">Avocado</name>
    <dbReference type="NCBI Taxonomy" id="3435"/>
    <lineage>
        <taxon>Eukaryota</taxon>
        <taxon>Viridiplantae</taxon>
        <taxon>Streptophyta</taxon>
        <taxon>Embryophyta</taxon>
        <taxon>Tracheophyta</taxon>
        <taxon>Spermatophyta</taxon>
        <taxon>Magnoliopsida</taxon>
        <taxon>Magnoliidae</taxon>
        <taxon>Laurales</taxon>
        <taxon>Lauraceae</taxon>
        <taxon>Persea</taxon>
    </lineage>
</organism>
<dbReference type="EMBL" id="CM056815">
    <property type="protein sequence ID" value="KAJ8629004.1"/>
    <property type="molecule type" value="Genomic_DNA"/>
</dbReference>
<comment type="caution">
    <text evidence="1">The sequence shown here is derived from an EMBL/GenBank/DDBJ whole genome shotgun (WGS) entry which is preliminary data.</text>
</comment>
<evidence type="ECO:0000313" key="1">
    <source>
        <dbReference type="EMBL" id="KAJ8629004.1"/>
    </source>
</evidence>
<sequence length="104" mass="11621">MLIAIRAVFDPFGPREMVRVMGQGETDGFDSISTARFGEFECSADAGVDGMCSICLGELDREDLVSWVPGCRHLFHAACITRWLDQERFTCPLCRSVIFLVREG</sequence>
<gene>
    <name evidence="1" type="ORF">MRB53_022327</name>
</gene>
<keyword evidence="2" id="KW-1185">Reference proteome</keyword>